<dbReference type="Gene3D" id="1.10.10.10">
    <property type="entry name" value="Winged helix-like DNA-binding domain superfamily/Winged helix DNA-binding domain"/>
    <property type="match status" value="1"/>
</dbReference>
<dbReference type="Proteomes" id="UP000297385">
    <property type="component" value="Unassembled WGS sequence"/>
</dbReference>
<dbReference type="InterPro" id="IPR000835">
    <property type="entry name" value="HTH_MarR-typ"/>
</dbReference>
<accession>A0A4Y8MQK2</accession>
<dbReference type="InterPro" id="IPR036390">
    <property type="entry name" value="WH_DNA-bd_sf"/>
</dbReference>
<evidence type="ECO:0000256" key="1">
    <source>
        <dbReference type="SAM" id="MobiDB-lite"/>
    </source>
</evidence>
<organism evidence="3 4">
    <name type="scientific">Paraburkholderia dipogonis</name>
    <dbReference type="NCBI Taxonomy" id="1211383"/>
    <lineage>
        <taxon>Bacteria</taxon>
        <taxon>Pseudomonadati</taxon>
        <taxon>Pseudomonadota</taxon>
        <taxon>Betaproteobacteria</taxon>
        <taxon>Burkholderiales</taxon>
        <taxon>Burkholderiaceae</taxon>
        <taxon>Paraburkholderia</taxon>
    </lineage>
</organism>
<comment type="caution">
    <text evidence="3">The sequence shown here is derived from an EMBL/GenBank/DDBJ whole genome shotgun (WGS) entry which is preliminary data.</text>
</comment>
<gene>
    <name evidence="3" type="ORF">E2553_23060</name>
</gene>
<dbReference type="RefSeq" id="WP_134460571.1">
    <property type="nucleotide sequence ID" value="NZ_JBHMFL010000058.1"/>
</dbReference>
<proteinExistence type="predicted"/>
<evidence type="ECO:0000313" key="3">
    <source>
        <dbReference type="EMBL" id="TFE39692.1"/>
    </source>
</evidence>
<dbReference type="GeneID" id="97304038"/>
<dbReference type="PANTHER" id="PTHR33164">
    <property type="entry name" value="TRANSCRIPTIONAL REGULATOR, MARR FAMILY"/>
    <property type="match status" value="1"/>
</dbReference>
<feature type="region of interest" description="Disordered" evidence="1">
    <location>
        <begin position="1"/>
        <end position="26"/>
    </location>
</feature>
<feature type="compositionally biased region" description="Polar residues" evidence="1">
    <location>
        <begin position="1"/>
        <end position="19"/>
    </location>
</feature>
<evidence type="ECO:0000313" key="4">
    <source>
        <dbReference type="Proteomes" id="UP000297385"/>
    </source>
</evidence>
<dbReference type="EMBL" id="SNVI01000002">
    <property type="protein sequence ID" value="TFE39692.1"/>
    <property type="molecule type" value="Genomic_DNA"/>
</dbReference>
<dbReference type="AlphaFoldDB" id="A0A4Y8MQK2"/>
<dbReference type="SUPFAM" id="SSF46785">
    <property type="entry name" value="Winged helix' DNA-binding domain"/>
    <property type="match status" value="1"/>
</dbReference>
<feature type="domain" description="HTH marR-type" evidence="2">
    <location>
        <begin position="30"/>
        <end position="166"/>
    </location>
</feature>
<name>A0A4Y8MQK2_9BURK</name>
<dbReference type="PROSITE" id="PS50995">
    <property type="entry name" value="HTH_MARR_2"/>
    <property type="match status" value="1"/>
</dbReference>
<reference evidence="3 4" key="1">
    <citation type="submission" date="2019-03" db="EMBL/GenBank/DDBJ databases">
        <title>Complete Genome Sequence of Paraburkholderia dipogonis ICMP 19430T, a Nitrogen-fixing Symbiont of the South African Invasive Legume Dipogon lignosus in New Zealand.</title>
        <authorList>
            <person name="De Meyer S.E."/>
        </authorList>
    </citation>
    <scope>NUCLEOTIDE SEQUENCE [LARGE SCALE GENOMIC DNA]</scope>
    <source>
        <strain evidence="3 4">ICMP 19430</strain>
    </source>
</reference>
<dbReference type="SMART" id="SM00347">
    <property type="entry name" value="HTH_MARR"/>
    <property type="match status" value="1"/>
</dbReference>
<evidence type="ECO:0000259" key="2">
    <source>
        <dbReference type="PROSITE" id="PS50995"/>
    </source>
</evidence>
<dbReference type="Pfam" id="PF12802">
    <property type="entry name" value="MarR_2"/>
    <property type="match status" value="1"/>
</dbReference>
<protein>
    <submittedName>
        <fullName evidence="3">MarR family transcriptional regulator</fullName>
    </submittedName>
</protein>
<dbReference type="GO" id="GO:0006950">
    <property type="term" value="P:response to stress"/>
    <property type="evidence" value="ECO:0007669"/>
    <property type="project" value="TreeGrafter"/>
</dbReference>
<sequence length="166" mass="18420">MRDRTNLLSKMSKNQNTSAEPAATRTRRSSLRLTYVIGSLDRILRRRMTEALAPLGLTLAQFTALSVLEAKGQASNAQVAERSFITPQSANEVMNAMAARNWVSREPDPTHGRIVLLQLTDEGRAVLRECEQAVKTIEKQMMEGIELDAAGAVQSHLETFVRNLRG</sequence>
<dbReference type="GO" id="GO:0003700">
    <property type="term" value="F:DNA-binding transcription factor activity"/>
    <property type="evidence" value="ECO:0007669"/>
    <property type="project" value="InterPro"/>
</dbReference>
<dbReference type="InterPro" id="IPR036388">
    <property type="entry name" value="WH-like_DNA-bd_sf"/>
</dbReference>
<dbReference type="InterPro" id="IPR039422">
    <property type="entry name" value="MarR/SlyA-like"/>
</dbReference>
<dbReference type="PANTHER" id="PTHR33164:SF43">
    <property type="entry name" value="HTH-TYPE TRANSCRIPTIONAL REPRESSOR YETL"/>
    <property type="match status" value="1"/>
</dbReference>